<dbReference type="GeneID" id="94583277"/>
<dbReference type="EMBL" id="CP017556">
    <property type="protein sequence ID" value="AOW03829.1"/>
    <property type="molecule type" value="Genomic_DNA"/>
</dbReference>
<gene>
    <name evidence="1" type="ORF">YALI1_D11971g</name>
</gene>
<organism evidence="1 2">
    <name type="scientific">Yarrowia lipolytica</name>
    <name type="common">Candida lipolytica</name>
    <dbReference type="NCBI Taxonomy" id="4952"/>
    <lineage>
        <taxon>Eukaryota</taxon>
        <taxon>Fungi</taxon>
        <taxon>Dikarya</taxon>
        <taxon>Ascomycota</taxon>
        <taxon>Saccharomycotina</taxon>
        <taxon>Dipodascomycetes</taxon>
        <taxon>Dipodascales</taxon>
        <taxon>Dipodascales incertae sedis</taxon>
        <taxon>Yarrowia</taxon>
    </lineage>
</organism>
<dbReference type="Proteomes" id="UP000182444">
    <property type="component" value="Chromosome 1D"/>
</dbReference>
<dbReference type="RefSeq" id="XP_068138764.1">
    <property type="nucleotide sequence ID" value="XM_068282663.1"/>
</dbReference>
<evidence type="ECO:0000313" key="1">
    <source>
        <dbReference type="EMBL" id="AOW03829.1"/>
    </source>
</evidence>
<dbReference type="VEuPathDB" id="FungiDB:YALI1_D11971g"/>
<reference evidence="1 2" key="1">
    <citation type="journal article" date="2016" name="PLoS ONE">
        <title>Sequence Assembly of Yarrowia lipolytica Strain W29/CLIB89 Shows Transposable Element Diversity.</title>
        <authorList>
            <person name="Magnan C."/>
            <person name="Yu J."/>
            <person name="Chang I."/>
            <person name="Jahn E."/>
            <person name="Kanomata Y."/>
            <person name="Wu J."/>
            <person name="Zeller M."/>
            <person name="Oakes M."/>
            <person name="Baldi P."/>
            <person name="Sandmeyer S."/>
        </authorList>
    </citation>
    <scope>NUCLEOTIDE SEQUENCE [LARGE SCALE GENOMIC DNA]</scope>
    <source>
        <strain evidence="2">CLIB89(W29)</strain>
    </source>
</reference>
<protein>
    <submittedName>
        <fullName evidence="1">Uncharacterized protein</fullName>
    </submittedName>
</protein>
<sequence>MDGTCSFPFLDLVSVQRLPGVGYEMVLVQRRRARLLLFGRSLAPACSPTDAPNSKVRNLPAPLHRHFFYPRLSGEASAAGSRSGTHHVAALHPRVTKVVVLAVSRVAKRFAMGSPKGFWWFVGR</sequence>
<dbReference type="AlphaFoldDB" id="A0A1D8NDV0"/>
<name>A0A1D8NDV0_YARLL</name>
<proteinExistence type="predicted"/>
<evidence type="ECO:0000313" key="2">
    <source>
        <dbReference type="Proteomes" id="UP000182444"/>
    </source>
</evidence>
<accession>A0A1D8NDV0</accession>